<dbReference type="Proteomes" id="UP000291343">
    <property type="component" value="Unassembled WGS sequence"/>
</dbReference>
<comment type="subcellular location">
    <subcellularLocation>
        <location evidence="1">Membrane</location>
        <topology evidence="1">Multi-pass membrane protein</topology>
    </subcellularLocation>
</comment>
<gene>
    <name evidence="6" type="ORF">LSTR_LSTR017202</name>
</gene>
<keyword evidence="7" id="KW-1185">Reference proteome</keyword>
<comment type="caution">
    <text evidence="6">The sequence shown here is derived from an EMBL/GenBank/DDBJ whole genome shotgun (WGS) entry which is preliminary data.</text>
</comment>
<sequence>MCVSLCLCLGGGVLLATCFIHLLPEVRSTLAASFLPAHRFPLAELLVCAGLYLVHLLDELVVAVAGIAAPGNSRVSPAASGAKRPEVEAAEEGGGLAPAAAGDERPARGIFVVLALSFHSFTHSRALSPFLRSTYLQ</sequence>
<dbReference type="PANTHER" id="PTHR11040:SF203">
    <property type="entry name" value="FI18611P1-RELATED"/>
    <property type="match status" value="1"/>
</dbReference>
<dbReference type="GO" id="GO:0005886">
    <property type="term" value="C:plasma membrane"/>
    <property type="evidence" value="ECO:0007669"/>
    <property type="project" value="TreeGrafter"/>
</dbReference>
<feature type="region of interest" description="Disordered" evidence="5">
    <location>
        <begin position="71"/>
        <end position="102"/>
    </location>
</feature>
<keyword evidence="3" id="KW-1133">Transmembrane helix</keyword>
<dbReference type="PANTHER" id="PTHR11040">
    <property type="entry name" value="ZINC/IRON TRANSPORTER"/>
    <property type="match status" value="1"/>
</dbReference>
<name>A0A482WVG9_LAOST</name>
<protein>
    <submittedName>
        <fullName evidence="6">Uncharacterized protein</fullName>
    </submittedName>
</protein>
<dbReference type="InParanoid" id="A0A482WVG9"/>
<reference evidence="6 7" key="1">
    <citation type="journal article" date="2017" name="Gigascience">
        <title>Genome sequence of the small brown planthopper, Laodelphax striatellus.</title>
        <authorList>
            <person name="Zhu J."/>
            <person name="Jiang F."/>
            <person name="Wang X."/>
            <person name="Yang P."/>
            <person name="Bao Y."/>
            <person name="Zhao W."/>
            <person name="Wang W."/>
            <person name="Lu H."/>
            <person name="Wang Q."/>
            <person name="Cui N."/>
            <person name="Li J."/>
            <person name="Chen X."/>
            <person name="Luo L."/>
            <person name="Yu J."/>
            <person name="Kang L."/>
            <person name="Cui F."/>
        </authorList>
    </citation>
    <scope>NUCLEOTIDE SEQUENCE [LARGE SCALE GENOMIC DNA]</scope>
    <source>
        <strain evidence="6">Lst14</strain>
    </source>
</reference>
<dbReference type="STRING" id="195883.A0A482WVG9"/>
<proteinExistence type="predicted"/>
<keyword evidence="4" id="KW-0472">Membrane</keyword>
<accession>A0A482WVG9</accession>
<dbReference type="SMR" id="A0A482WVG9"/>
<dbReference type="GO" id="GO:0005385">
    <property type="term" value="F:zinc ion transmembrane transporter activity"/>
    <property type="evidence" value="ECO:0007669"/>
    <property type="project" value="TreeGrafter"/>
</dbReference>
<evidence type="ECO:0000256" key="2">
    <source>
        <dbReference type="ARBA" id="ARBA00022692"/>
    </source>
</evidence>
<evidence type="ECO:0000256" key="3">
    <source>
        <dbReference type="ARBA" id="ARBA00022989"/>
    </source>
</evidence>
<dbReference type="InterPro" id="IPR003689">
    <property type="entry name" value="ZIP"/>
</dbReference>
<organism evidence="6 7">
    <name type="scientific">Laodelphax striatellus</name>
    <name type="common">Small brown planthopper</name>
    <name type="synonym">Delphax striatella</name>
    <dbReference type="NCBI Taxonomy" id="195883"/>
    <lineage>
        <taxon>Eukaryota</taxon>
        <taxon>Metazoa</taxon>
        <taxon>Ecdysozoa</taxon>
        <taxon>Arthropoda</taxon>
        <taxon>Hexapoda</taxon>
        <taxon>Insecta</taxon>
        <taxon>Pterygota</taxon>
        <taxon>Neoptera</taxon>
        <taxon>Paraneoptera</taxon>
        <taxon>Hemiptera</taxon>
        <taxon>Auchenorrhyncha</taxon>
        <taxon>Fulgoroidea</taxon>
        <taxon>Delphacidae</taxon>
        <taxon>Criomorphinae</taxon>
        <taxon>Laodelphax</taxon>
    </lineage>
</organism>
<evidence type="ECO:0000256" key="4">
    <source>
        <dbReference type="ARBA" id="ARBA00023136"/>
    </source>
</evidence>
<dbReference type="EMBL" id="QKKF02023651">
    <property type="protein sequence ID" value="RZF37619.1"/>
    <property type="molecule type" value="Genomic_DNA"/>
</dbReference>
<evidence type="ECO:0000313" key="6">
    <source>
        <dbReference type="EMBL" id="RZF37619.1"/>
    </source>
</evidence>
<dbReference type="Pfam" id="PF02535">
    <property type="entry name" value="Zip"/>
    <property type="match status" value="1"/>
</dbReference>
<dbReference type="OrthoDB" id="448280at2759"/>
<evidence type="ECO:0000256" key="5">
    <source>
        <dbReference type="SAM" id="MobiDB-lite"/>
    </source>
</evidence>
<keyword evidence="2" id="KW-0812">Transmembrane</keyword>
<dbReference type="AlphaFoldDB" id="A0A482WVG9"/>
<evidence type="ECO:0000256" key="1">
    <source>
        <dbReference type="ARBA" id="ARBA00004141"/>
    </source>
</evidence>
<evidence type="ECO:0000313" key="7">
    <source>
        <dbReference type="Proteomes" id="UP000291343"/>
    </source>
</evidence>